<dbReference type="InterPro" id="IPR053224">
    <property type="entry name" value="Sensory_adhesion_molecule"/>
</dbReference>
<protein>
    <recommendedName>
        <fullName evidence="5">SMP-30/Gluconolactonase/LRE-like region domain-containing protein</fullName>
    </recommendedName>
</protein>
<dbReference type="Gramene" id="arahy.Tifrunner.gnm2.ann2.Ah20g485300.1">
    <property type="protein sequence ID" value="arahy.Tifrunner.gnm2.ann2.Ah20g485300.1-CDS-1"/>
    <property type="gene ID" value="arahy.Tifrunner.gnm2.ann2.Ah20g485300"/>
</dbReference>
<dbReference type="SMR" id="A0A444X9X6"/>
<dbReference type="PANTHER" id="PTHR31460:SF3">
    <property type="entry name" value="MESOCENTIN"/>
    <property type="match status" value="1"/>
</dbReference>
<gene>
    <name evidence="3" type="ORF">Ahy_B10g106134</name>
</gene>
<dbReference type="AlphaFoldDB" id="A0A444X9X6"/>
<name>A0A444X9X6_ARAHY</name>
<feature type="signal peptide" evidence="2">
    <location>
        <begin position="1"/>
        <end position="18"/>
    </location>
</feature>
<evidence type="ECO:0000256" key="1">
    <source>
        <dbReference type="SAM" id="Phobius"/>
    </source>
</evidence>
<evidence type="ECO:0000313" key="3">
    <source>
        <dbReference type="EMBL" id="RYQ86462.1"/>
    </source>
</evidence>
<comment type="caution">
    <text evidence="3">The sequence shown here is derived from an EMBL/GenBank/DDBJ whole genome shotgun (WGS) entry which is preliminary data.</text>
</comment>
<accession>A0A444X9X6</accession>
<dbReference type="Gene3D" id="2.120.10.30">
    <property type="entry name" value="TolB, C-terminal domain"/>
    <property type="match status" value="1"/>
</dbReference>
<dbReference type="PANTHER" id="PTHR31460">
    <property type="match status" value="1"/>
</dbReference>
<evidence type="ECO:0000313" key="4">
    <source>
        <dbReference type="Proteomes" id="UP000289738"/>
    </source>
</evidence>
<dbReference type="SUPFAM" id="SSF101898">
    <property type="entry name" value="NHL repeat"/>
    <property type="match status" value="1"/>
</dbReference>
<feature type="chain" id="PRO_5019319044" description="SMP-30/Gluconolactonase/LRE-like region domain-containing protein" evidence="2">
    <location>
        <begin position="19"/>
        <end position="363"/>
    </location>
</feature>
<evidence type="ECO:0000256" key="2">
    <source>
        <dbReference type="SAM" id="SignalP"/>
    </source>
</evidence>
<dbReference type="Proteomes" id="UP000289738">
    <property type="component" value="Chromosome B10"/>
</dbReference>
<feature type="transmembrane region" description="Helical" evidence="1">
    <location>
        <begin position="330"/>
        <end position="349"/>
    </location>
</feature>
<keyword evidence="1" id="KW-0812">Transmembrane</keyword>
<dbReference type="InterPro" id="IPR011042">
    <property type="entry name" value="6-blade_b-propeller_TolB-like"/>
</dbReference>
<keyword evidence="1" id="KW-1133">Transmembrane helix</keyword>
<keyword evidence="2" id="KW-0732">Signal</keyword>
<evidence type="ECO:0008006" key="5">
    <source>
        <dbReference type="Google" id="ProtNLM"/>
    </source>
</evidence>
<dbReference type="FunFam" id="2.120.10.30:FF:000089">
    <property type="entry name" value="Calcium-dependent phosphotriesterase superfamily protein"/>
    <property type="match status" value="1"/>
</dbReference>
<proteinExistence type="predicted"/>
<reference evidence="3 4" key="1">
    <citation type="submission" date="2019-01" db="EMBL/GenBank/DDBJ databases">
        <title>Sequencing of cultivated peanut Arachis hypogaea provides insights into genome evolution and oil improvement.</title>
        <authorList>
            <person name="Chen X."/>
        </authorList>
    </citation>
    <scope>NUCLEOTIDE SEQUENCE [LARGE SCALE GENOMIC DNA]</scope>
    <source>
        <strain evidence="4">cv. Fuhuasheng</strain>
        <tissue evidence="3">Leaves</tissue>
    </source>
</reference>
<organism evidence="3 4">
    <name type="scientific">Arachis hypogaea</name>
    <name type="common">Peanut</name>
    <dbReference type="NCBI Taxonomy" id="3818"/>
    <lineage>
        <taxon>Eukaryota</taxon>
        <taxon>Viridiplantae</taxon>
        <taxon>Streptophyta</taxon>
        <taxon>Embryophyta</taxon>
        <taxon>Tracheophyta</taxon>
        <taxon>Spermatophyta</taxon>
        <taxon>Magnoliopsida</taxon>
        <taxon>eudicotyledons</taxon>
        <taxon>Gunneridae</taxon>
        <taxon>Pentapetalae</taxon>
        <taxon>rosids</taxon>
        <taxon>fabids</taxon>
        <taxon>Fabales</taxon>
        <taxon>Fabaceae</taxon>
        <taxon>Papilionoideae</taxon>
        <taxon>50 kb inversion clade</taxon>
        <taxon>dalbergioids sensu lato</taxon>
        <taxon>Dalbergieae</taxon>
        <taxon>Pterocarpus clade</taxon>
        <taxon>Arachis</taxon>
    </lineage>
</organism>
<dbReference type="GO" id="GO:0005783">
    <property type="term" value="C:endoplasmic reticulum"/>
    <property type="evidence" value="ECO:0007669"/>
    <property type="project" value="TreeGrafter"/>
</dbReference>
<dbReference type="STRING" id="3818.A0A444X9X6"/>
<keyword evidence="1" id="KW-0472">Membrane</keyword>
<dbReference type="OrthoDB" id="1885092at2759"/>
<sequence>MLPSILFFLLATVEISTALVAGNSQVITFRSPKLFPEGLAWDPTGQNFLVGSLHHRTISKVSDAGVIETLISDPSLPENVTILGLAVDARNHRVLAAVHAFKPLPPFNALAAYDLHSGNRLFLTVLPTNDNSDEATTANDVAVDFKGNAYVTNSGGNYIWKVNEKGEASILSNSRRFTEQPVDREAWYSSCGLNGIAYVSSGYLLAVQSNTGKMFKVDPEDGTAKLVVLNEDLIGADGVVSRSDGVVLVVSPVTGKLWFLKSKDEWGEGVVFDKIDLDLEGFPTSVAVGERDRAYVLYGHVKEGIWGNAERESFEIEEVRLRGDGEGVNLYWMYVIVGVGLAYFLYWRLQMGHFLNRMDKKTN</sequence>
<dbReference type="EMBL" id="SDMP01000020">
    <property type="protein sequence ID" value="RYQ86462.1"/>
    <property type="molecule type" value="Genomic_DNA"/>
</dbReference>
<keyword evidence="4" id="KW-1185">Reference proteome</keyword>